<feature type="non-terminal residue" evidence="1">
    <location>
        <position position="104"/>
    </location>
</feature>
<dbReference type="Proteomes" id="UP000789901">
    <property type="component" value="Unassembled WGS sequence"/>
</dbReference>
<dbReference type="EMBL" id="CAJVQB010057526">
    <property type="protein sequence ID" value="CAG8838191.1"/>
    <property type="molecule type" value="Genomic_DNA"/>
</dbReference>
<keyword evidence="2" id="KW-1185">Reference proteome</keyword>
<name>A0ABN7WQC4_GIGMA</name>
<proteinExistence type="predicted"/>
<gene>
    <name evidence="1" type="ORF">GMARGA_LOCUS33848</name>
</gene>
<accession>A0ABN7WQC4</accession>
<protein>
    <submittedName>
        <fullName evidence="1">43891_t:CDS:1</fullName>
    </submittedName>
</protein>
<evidence type="ECO:0000313" key="1">
    <source>
        <dbReference type="EMBL" id="CAG8838191.1"/>
    </source>
</evidence>
<reference evidence="1 2" key="1">
    <citation type="submission" date="2021-06" db="EMBL/GenBank/DDBJ databases">
        <authorList>
            <person name="Kallberg Y."/>
            <person name="Tangrot J."/>
            <person name="Rosling A."/>
        </authorList>
    </citation>
    <scope>NUCLEOTIDE SEQUENCE [LARGE SCALE GENOMIC DNA]</scope>
    <source>
        <strain evidence="1 2">120-4 pot B 10/14</strain>
    </source>
</reference>
<organism evidence="1 2">
    <name type="scientific">Gigaspora margarita</name>
    <dbReference type="NCBI Taxonomy" id="4874"/>
    <lineage>
        <taxon>Eukaryota</taxon>
        <taxon>Fungi</taxon>
        <taxon>Fungi incertae sedis</taxon>
        <taxon>Mucoromycota</taxon>
        <taxon>Glomeromycotina</taxon>
        <taxon>Glomeromycetes</taxon>
        <taxon>Diversisporales</taxon>
        <taxon>Gigasporaceae</taxon>
        <taxon>Gigaspora</taxon>
    </lineage>
</organism>
<comment type="caution">
    <text evidence="1">The sequence shown here is derived from an EMBL/GenBank/DDBJ whole genome shotgun (WGS) entry which is preliminary data.</text>
</comment>
<evidence type="ECO:0000313" key="2">
    <source>
        <dbReference type="Proteomes" id="UP000789901"/>
    </source>
</evidence>
<sequence>MAIQINSVSRNEMPKHINEHYCLQMVKGAKQFASAFASYSVIISQDNMVKVPLRIPAVWKIFKTIQTACKPVEVPNHDFPKGSKQKLISLVYLIIDPKDSNNSL</sequence>